<name>A0ACD1FVC5_9EURO</name>
<keyword evidence="2" id="KW-1185">Reference proteome</keyword>
<reference evidence="1" key="1">
    <citation type="submission" date="2018-02" db="EMBL/GenBank/DDBJ databases">
        <title>The genomes of Aspergillus section Nigri reveals drivers in fungal speciation.</title>
        <authorList>
            <consortium name="DOE Joint Genome Institute"/>
            <person name="Vesth T.C."/>
            <person name="Nybo J."/>
            <person name="Theobald S."/>
            <person name="Brandl J."/>
            <person name="Frisvad J.C."/>
            <person name="Nielsen K.F."/>
            <person name="Lyhne E.K."/>
            <person name="Kogle M.E."/>
            <person name="Kuo A."/>
            <person name="Riley R."/>
            <person name="Clum A."/>
            <person name="Nolan M."/>
            <person name="Lipzen A."/>
            <person name="Salamov A."/>
            <person name="Henrissat B."/>
            <person name="Wiebenga A."/>
            <person name="De vries R.P."/>
            <person name="Grigoriev I.V."/>
            <person name="Mortensen U.H."/>
            <person name="Andersen M.R."/>
            <person name="Baker S.E."/>
        </authorList>
    </citation>
    <scope>NUCLEOTIDE SEQUENCE</scope>
    <source>
        <strain evidence="1">CBS 621.78</strain>
    </source>
</reference>
<gene>
    <name evidence="1" type="ORF">BO95DRAFT_507816</name>
</gene>
<dbReference type="EMBL" id="KZ825397">
    <property type="protein sequence ID" value="RAH40946.1"/>
    <property type="molecule type" value="Genomic_DNA"/>
</dbReference>
<evidence type="ECO:0000313" key="2">
    <source>
        <dbReference type="Proteomes" id="UP000249057"/>
    </source>
</evidence>
<proteinExistence type="predicted"/>
<sequence length="408" mass="45137">MLRTQKARYDLRLDKSCIFLPTSHFTGSMPSATGKLFLSLPEAIWAKTIKVRLVGRLKIKRNNEMITEDRELITYKEEQGLVSSKTHSSFQIPVGKYEFLFDIPIPSDLFETSVGPDHNYHTYHIEAIVERRVWRDIVVSQALSIYKLPEVELCPLSAESPLTIGGESAQNIEYCISIPSRTIPFGSIFSVDMGFQAPSKDVDLSALTLEVIESHHIRLNATAAQAALNILSVSASRTHSLFKETQSPVGGSGSVSCTGTEWAVSSRVALPRSVSLCSQSVRTKMVAIDHAFEVRAEFRDRNGRLFDTIAISIPFSIYMTPRVIGPDGSVCERVLEYGTCPPPPYERHTSHARLLDPSEVMDDSGQCTLPVADRILDGQVQHQSRLFGLAAPCYELATGCDPPVYALC</sequence>
<accession>A0ACD1FVC5</accession>
<evidence type="ECO:0000313" key="1">
    <source>
        <dbReference type="EMBL" id="RAH40946.1"/>
    </source>
</evidence>
<dbReference type="Proteomes" id="UP000249057">
    <property type="component" value="Unassembled WGS sequence"/>
</dbReference>
<organism evidence="1 2">
    <name type="scientific">Aspergillus brunneoviolaceus CBS 621.78</name>
    <dbReference type="NCBI Taxonomy" id="1450534"/>
    <lineage>
        <taxon>Eukaryota</taxon>
        <taxon>Fungi</taxon>
        <taxon>Dikarya</taxon>
        <taxon>Ascomycota</taxon>
        <taxon>Pezizomycotina</taxon>
        <taxon>Eurotiomycetes</taxon>
        <taxon>Eurotiomycetidae</taxon>
        <taxon>Eurotiales</taxon>
        <taxon>Aspergillaceae</taxon>
        <taxon>Aspergillus</taxon>
        <taxon>Aspergillus subgen. Circumdati</taxon>
    </lineage>
</organism>
<protein>
    <submittedName>
        <fullName evidence="1">Uncharacterized protein</fullName>
    </submittedName>
</protein>